<evidence type="ECO:0000256" key="6">
    <source>
        <dbReference type="ARBA" id="ARBA00022692"/>
    </source>
</evidence>
<feature type="domain" description="Fucosyltransferase C-terminal" evidence="13">
    <location>
        <begin position="259"/>
        <end position="433"/>
    </location>
</feature>
<dbReference type="InterPro" id="IPR031481">
    <property type="entry name" value="Glyco_tran_10_N"/>
</dbReference>
<dbReference type="SUPFAM" id="SSF53756">
    <property type="entry name" value="UDP-Glycosyltransferase/glycogen phosphorylase"/>
    <property type="match status" value="1"/>
</dbReference>
<protein>
    <recommendedName>
        <fullName evidence="12">Fucosyltransferase</fullName>
        <ecNumber evidence="12">2.4.1.-</ecNumber>
    </recommendedName>
</protein>
<evidence type="ECO:0000256" key="7">
    <source>
        <dbReference type="ARBA" id="ARBA00022968"/>
    </source>
</evidence>
<gene>
    <name evidence="16" type="primary">LOC106821509</name>
</gene>
<evidence type="ECO:0000256" key="10">
    <source>
        <dbReference type="ARBA" id="ARBA00023136"/>
    </source>
</evidence>
<comment type="pathway">
    <text evidence="2">Protein modification; protein glycosylation.</text>
</comment>
<dbReference type="InterPro" id="IPR038577">
    <property type="entry name" value="GT10-like_C_sf"/>
</dbReference>
<evidence type="ECO:0000313" key="16">
    <source>
        <dbReference type="RefSeq" id="XP_014681842.1"/>
    </source>
</evidence>
<dbReference type="PANTHER" id="PTHR48438">
    <property type="entry name" value="ALPHA-(1,3)-FUCOSYLTRANSFERASE C-RELATED"/>
    <property type="match status" value="1"/>
</dbReference>
<keyword evidence="9 12" id="KW-0333">Golgi apparatus</keyword>
<comment type="subcellular location">
    <subcellularLocation>
        <location evidence="1 12">Golgi apparatus</location>
        <location evidence="1 12">Golgi stack membrane</location>
        <topology evidence="1 12">Single-pass type II membrane protein</topology>
    </subcellularLocation>
</comment>
<keyword evidence="8 12" id="KW-1133">Transmembrane helix</keyword>
<dbReference type="Gene3D" id="3.40.50.11660">
    <property type="entry name" value="Glycosyl transferase family 10, C-terminal domain"/>
    <property type="match status" value="1"/>
</dbReference>
<dbReference type="InterPro" id="IPR001503">
    <property type="entry name" value="Glyco_trans_10"/>
</dbReference>
<evidence type="ECO:0000256" key="11">
    <source>
        <dbReference type="ARBA" id="ARBA00023180"/>
    </source>
</evidence>
<dbReference type="Proteomes" id="UP000695022">
    <property type="component" value="Unplaced"/>
</dbReference>
<evidence type="ECO:0000259" key="13">
    <source>
        <dbReference type="Pfam" id="PF00852"/>
    </source>
</evidence>
<evidence type="ECO:0000256" key="12">
    <source>
        <dbReference type="RuleBase" id="RU003832"/>
    </source>
</evidence>
<keyword evidence="11" id="KW-0325">Glycoprotein</keyword>
<keyword evidence="5 12" id="KW-0808">Transferase</keyword>
<dbReference type="InterPro" id="IPR055270">
    <property type="entry name" value="Glyco_tran_10_C"/>
</dbReference>
<feature type="transmembrane region" description="Helical" evidence="12">
    <location>
        <begin position="9"/>
        <end position="31"/>
    </location>
</feature>
<feature type="domain" description="Fucosyltransferase N-terminal" evidence="14">
    <location>
        <begin position="144"/>
        <end position="238"/>
    </location>
</feature>
<evidence type="ECO:0000256" key="5">
    <source>
        <dbReference type="ARBA" id="ARBA00022679"/>
    </source>
</evidence>
<evidence type="ECO:0000256" key="1">
    <source>
        <dbReference type="ARBA" id="ARBA00004447"/>
    </source>
</evidence>
<accession>A0ABM1FBM1</accession>
<evidence type="ECO:0000256" key="3">
    <source>
        <dbReference type="ARBA" id="ARBA00008919"/>
    </source>
</evidence>
<evidence type="ECO:0000256" key="4">
    <source>
        <dbReference type="ARBA" id="ARBA00022676"/>
    </source>
</evidence>
<organism evidence="15 16">
    <name type="scientific">Priapulus caudatus</name>
    <name type="common">Priapulid worm</name>
    <dbReference type="NCBI Taxonomy" id="37621"/>
    <lineage>
        <taxon>Eukaryota</taxon>
        <taxon>Metazoa</taxon>
        <taxon>Ecdysozoa</taxon>
        <taxon>Scalidophora</taxon>
        <taxon>Priapulida</taxon>
        <taxon>Priapulimorpha</taxon>
        <taxon>Priapulimorphida</taxon>
        <taxon>Priapulidae</taxon>
        <taxon>Priapulus</taxon>
    </lineage>
</organism>
<keyword evidence="7" id="KW-0735">Signal-anchor</keyword>
<proteinExistence type="inferred from homology"/>
<dbReference type="PANTHER" id="PTHR48438:SF1">
    <property type="entry name" value="ALPHA-(1,3)-FUCOSYLTRANSFERASE C-RELATED"/>
    <property type="match status" value="1"/>
</dbReference>
<dbReference type="RefSeq" id="XP_014681842.1">
    <property type="nucleotide sequence ID" value="XM_014826356.1"/>
</dbReference>
<keyword evidence="6 12" id="KW-0812">Transmembrane</keyword>
<dbReference type="Pfam" id="PF17039">
    <property type="entry name" value="Glyco_tran_10_N"/>
    <property type="match status" value="1"/>
</dbReference>
<keyword evidence="15" id="KW-1185">Reference proteome</keyword>
<keyword evidence="10 12" id="KW-0472">Membrane</keyword>
<reference evidence="16" key="1">
    <citation type="submission" date="2025-08" db="UniProtKB">
        <authorList>
            <consortium name="RefSeq"/>
        </authorList>
    </citation>
    <scope>IDENTIFICATION</scope>
</reference>
<evidence type="ECO:0000313" key="15">
    <source>
        <dbReference type="Proteomes" id="UP000695022"/>
    </source>
</evidence>
<name>A0ABM1FBM1_PRICU</name>
<dbReference type="EC" id="2.4.1.-" evidence="12"/>
<dbReference type="Pfam" id="PF00852">
    <property type="entry name" value="Glyco_transf_10"/>
    <property type="match status" value="1"/>
</dbReference>
<evidence type="ECO:0000256" key="9">
    <source>
        <dbReference type="ARBA" id="ARBA00023034"/>
    </source>
</evidence>
<comment type="similarity">
    <text evidence="3 12">Belongs to the glycosyltransferase 10 family.</text>
</comment>
<dbReference type="GeneID" id="106821509"/>
<sequence length="458" mass="52238">MRLTVRRALAVIVCAVVSVVIVINVGTLSAWRDGKRTPELPWDDATLRTAALAAAAVAPRDVRPLTYLLPPPADVGNHVLSYMPNPLAADVISIENDTSRLSQLLVWPHQSDSDRIPEQMNYAPRAKPSDAHLKTIYVQTGLKYWNVAAGRHVFQEQKCRVDTCRVTDSRHDAGDPAAVLFRNHYSAHAMTAFRRTPSQVWIWYQLECPYHSQWLGKMSGVFNWTATYRHDSDIVAPYERYQPYDARVLTLPLRRNFAANKTKKVAWFVSNCGSRNNRLGYATELGQHIQVDIYGSCGPKKCARRKHGECVKMLNVDYKFYLSFENSNCKDYITEKFFDTGLRNDIVPIVMGASKEDYTRAAPYYSFIHVDDFAGPAELAAYLRKLDANDTLYNEYFQWKGTGTFVNTYFWCRMCAMLHYPTKTKWYEDINDWWRGQGTCVKGKWSDGGDGAGLDVPY</sequence>
<keyword evidence="4 12" id="KW-0328">Glycosyltransferase</keyword>
<evidence type="ECO:0000256" key="2">
    <source>
        <dbReference type="ARBA" id="ARBA00004922"/>
    </source>
</evidence>
<evidence type="ECO:0000256" key="8">
    <source>
        <dbReference type="ARBA" id="ARBA00022989"/>
    </source>
</evidence>
<evidence type="ECO:0000259" key="14">
    <source>
        <dbReference type="Pfam" id="PF17039"/>
    </source>
</evidence>